<sequence>MHLPRTGQNRSEASIRQRRNKLISDKATNSSKPCVISGCDRHRYCVSTYCNTHAQRYRRYGRAKGPLPTEGELRSIEGAFKEWLDQDHLATDQQRQAFKLAWASGQKTITTNPAFALPFFRLEGNEGFTRQAKGWVILSHYFHVQRHSLSDAMLRLMAVRVWTEFFWQMPEGRRGLTKERNYFVHTWAGYYVLRNSGFTKSKTEEKIIGWERPWYISDDPARNRPKPITEKTIKKVGLTPFKAGPIVRAIGKELQGAVDHAMGTTWINDARLLKRAADALGQPHHK</sequence>
<evidence type="ECO:0000313" key="1">
    <source>
        <dbReference type="EMBL" id="SNS32270.1"/>
    </source>
</evidence>
<name>A0A239DIK9_9RHOB</name>
<dbReference type="EMBL" id="FZOY01000001">
    <property type="protein sequence ID" value="SNS32270.1"/>
    <property type="molecule type" value="Genomic_DNA"/>
</dbReference>
<protein>
    <submittedName>
        <fullName evidence="1">Uncharacterized protein</fullName>
    </submittedName>
</protein>
<dbReference type="Proteomes" id="UP000198426">
    <property type="component" value="Unassembled WGS sequence"/>
</dbReference>
<evidence type="ECO:0000313" key="2">
    <source>
        <dbReference type="Proteomes" id="UP000198426"/>
    </source>
</evidence>
<dbReference type="AlphaFoldDB" id="A0A239DIK9"/>
<keyword evidence="2" id="KW-1185">Reference proteome</keyword>
<proteinExistence type="predicted"/>
<gene>
    <name evidence="1" type="ORF">SAMN05421757_101852</name>
</gene>
<reference evidence="1 2" key="1">
    <citation type="submission" date="2017-06" db="EMBL/GenBank/DDBJ databases">
        <authorList>
            <person name="Kim H.J."/>
            <person name="Triplett B.A."/>
        </authorList>
    </citation>
    <scope>NUCLEOTIDE SEQUENCE [LARGE SCALE GENOMIC DNA]</scope>
    <source>
        <strain evidence="1 2">DSM 29339</strain>
    </source>
</reference>
<accession>A0A239DIK9</accession>
<organism evidence="1 2">
    <name type="scientific">Tropicimonas sediminicola</name>
    <dbReference type="NCBI Taxonomy" id="1031541"/>
    <lineage>
        <taxon>Bacteria</taxon>
        <taxon>Pseudomonadati</taxon>
        <taxon>Pseudomonadota</taxon>
        <taxon>Alphaproteobacteria</taxon>
        <taxon>Rhodobacterales</taxon>
        <taxon>Roseobacteraceae</taxon>
        <taxon>Tropicimonas</taxon>
    </lineage>
</organism>